<evidence type="ECO:0000256" key="2">
    <source>
        <dbReference type="PROSITE-ProRule" id="PRU00497"/>
    </source>
</evidence>
<evidence type="ECO:0000256" key="3">
    <source>
        <dbReference type="SAM" id="MobiDB-lite"/>
    </source>
</evidence>
<name>A0AA39FIY4_9HYME</name>
<dbReference type="PANTHER" id="PTHR12236:SF75">
    <property type="entry name" value="CUTICULAR PROTEIN 62BB, ISOFORM A"/>
    <property type="match status" value="1"/>
</dbReference>
<dbReference type="InterPro" id="IPR051217">
    <property type="entry name" value="Insect_Cuticle_Struc_Prot"/>
</dbReference>
<dbReference type="PROSITE" id="PS00233">
    <property type="entry name" value="CHIT_BIND_RR_1"/>
    <property type="match status" value="1"/>
</dbReference>
<comment type="caution">
    <text evidence="4">The sequence shown here is derived from an EMBL/GenBank/DDBJ whole genome shotgun (WGS) entry which is preliminary data.</text>
</comment>
<dbReference type="EMBL" id="JAQQBS010000004">
    <property type="protein sequence ID" value="KAK0170281.1"/>
    <property type="molecule type" value="Genomic_DNA"/>
</dbReference>
<evidence type="ECO:0000313" key="5">
    <source>
        <dbReference type="Proteomes" id="UP001168990"/>
    </source>
</evidence>
<protein>
    <recommendedName>
        <fullName evidence="6">Cuticle protein</fullName>
    </recommendedName>
</protein>
<reference evidence="4" key="1">
    <citation type="journal article" date="2023" name="bioRxiv">
        <title>Scaffold-level genome assemblies of two parasitoid biocontrol wasps reveal the parthenogenesis mechanism and an associated novel virus.</title>
        <authorList>
            <person name="Inwood S."/>
            <person name="Skelly J."/>
            <person name="Guhlin J."/>
            <person name="Harrop T."/>
            <person name="Goldson S."/>
            <person name="Dearden P."/>
        </authorList>
    </citation>
    <scope>NUCLEOTIDE SEQUENCE</scope>
    <source>
        <strain evidence="4">Irish</strain>
        <tissue evidence="4">Whole body</tissue>
    </source>
</reference>
<dbReference type="AlphaFoldDB" id="A0AA39FIY4"/>
<gene>
    <name evidence="4" type="ORF">PV328_010860</name>
</gene>
<feature type="compositionally biased region" description="Polar residues" evidence="3">
    <location>
        <begin position="76"/>
        <end position="91"/>
    </location>
</feature>
<dbReference type="InterPro" id="IPR000618">
    <property type="entry name" value="Insect_cuticle"/>
</dbReference>
<keyword evidence="1 2" id="KW-0193">Cuticle</keyword>
<feature type="region of interest" description="Disordered" evidence="3">
    <location>
        <begin position="70"/>
        <end position="91"/>
    </location>
</feature>
<dbReference type="GO" id="GO:0005615">
    <property type="term" value="C:extracellular space"/>
    <property type="evidence" value="ECO:0007669"/>
    <property type="project" value="TreeGrafter"/>
</dbReference>
<dbReference type="GO" id="GO:0031012">
    <property type="term" value="C:extracellular matrix"/>
    <property type="evidence" value="ECO:0007669"/>
    <property type="project" value="TreeGrafter"/>
</dbReference>
<dbReference type="PANTHER" id="PTHR12236">
    <property type="entry name" value="STRUCTURAL CONTITUENT OF CUTICLE"/>
    <property type="match status" value="1"/>
</dbReference>
<evidence type="ECO:0000256" key="1">
    <source>
        <dbReference type="ARBA" id="ARBA00022460"/>
    </source>
</evidence>
<dbReference type="GO" id="GO:0042302">
    <property type="term" value="F:structural constituent of cuticle"/>
    <property type="evidence" value="ECO:0007669"/>
    <property type="project" value="UniProtKB-UniRule"/>
</dbReference>
<evidence type="ECO:0008006" key="6">
    <source>
        <dbReference type="Google" id="ProtNLM"/>
    </source>
</evidence>
<reference evidence="4" key="2">
    <citation type="submission" date="2023-03" db="EMBL/GenBank/DDBJ databases">
        <authorList>
            <person name="Inwood S.N."/>
            <person name="Skelly J.G."/>
            <person name="Guhlin J."/>
            <person name="Harrop T.W.R."/>
            <person name="Goldson S.G."/>
            <person name="Dearden P.K."/>
        </authorList>
    </citation>
    <scope>NUCLEOTIDE SEQUENCE</scope>
    <source>
        <strain evidence="4">Irish</strain>
        <tissue evidence="4">Whole body</tissue>
    </source>
</reference>
<evidence type="ECO:0000313" key="4">
    <source>
        <dbReference type="EMBL" id="KAK0170281.1"/>
    </source>
</evidence>
<organism evidence="4 5">
    <name type="scientific">Microctonus aethiopoides</name>
    <dbReference type="NCBI Taxonomy" id="144406"/>
    <lineage>
        <taxon>Eukaryota</taxon>
        <taxon>Metazoa</taxon>
        <taxon>Ecdysozoa</taxon>
        <taxon>Arthropoda</taxon>
        <taxon>Hexapoda</taxon>
        <taxon>Insecta</taxon>
        <taxon>Pterygota</taxon>
        <taxon>Neoptera</taxon>
        <taxon>Endopterygota</taxon>
        <taxon>Hymenoptera</taxon>
        <taxon>Apocrita</taxon>
        <taxon>Ichneumonoidea</taxon>
        <taxon>Braconidae</taxon>
        <taxon>Euphorinae</taxon>
        <taxon>Microctonus</taxon>
    </lineage>
</organism>
<dbReference type="Pfam" id="PF00379">
    <property type="entry name" value="Chitin_bind_4"/>
    <property type="match status" value="1"/>
</dbReference>
<sequence>METERYISSYKALYMTLPGYRNERVNRKYIQQDIGGIHKCLPKGSEKEHPAKFKSGVVVGKSARRLLEDSWRGSGDSESQQSIKARAESTNNITKPSRSYFESTQQWHSRCFITLFALVAAANAGFIPAAPYAYAATPVVAKVATPVLAKAVGSDYDSHPQYSFAYDVQDSLTGDFKNQHETRDGDVVHGSYSLLEADGTRRTVDYTADAVNGFNAVVRKEPVGLAVKAAPAHVALAAPAVAKVAAPLAYAAPAYAKFAAPLAYAAHAAPAVYAHAAPALYSAHPAPAVYGAPAGSAVYAHAAPALYSAHPASAVYAAPAYAKLASPAYFH</sequence>
<accession>A0AA39FIY4</accession>
<proteinExistence type="predicted"/>
<keyword evidence="5" id="KW-1185">Reference proteome</keyword>
<dbReference type="InterPro" id="IPR031311">
    <property type="entry name" value="CHIT_BIND_RR_consensus"/>
</dbReference>
<dbReference type="PROSITE" id="PS51155">
    <property type="entry name" value="CHIT_BIND_RR_2"/>
    <property type="match status" value="1"/>
</dbReference>
<dbReference type="PRINTS" id="PR00947">
    <property type="entry name" value="CUTICLE"/>
</dbReference>
<dbReference type="Proteomes" id="UP001168990">
    <property type="component" value="Unassembled WGS sequence"/>
</dbReference>